<comment type="caution">
    <text evidence="12">The sequence shown here is derived from an EMBL/GenBank/DDBJ whole genome shotgun (WGS) entry which is preliminary data.</text>
</comment>
<keyword evidence="5" id="KW-0571">Peptide transport</keyword>
<accession>A0ABQ3VVX8</accession>
<evidence type="ECO:0000313" key="12">
    <source>
        <dbReference type="EMBL" id="GHO89824.1"/>
    </source>
</evidence>
<evidence type="ECO:0000256" key="7">
    <source>
        <dbReference type="ARBA" id="ARBA00022989"/>
    </source>
</evidence>
<dbReference type="Gene3D" id="1.10.3720.10">
    <property type="entry name" value="MetI-like"/>
    <property type="match status" value="1"/>
</dbReference>
<comment type="subcellular location">
    <subcellularLocation>
        <location evidence="1 10">Cell membrane</location>
        <topology evidence="1 10">Multi-pass membrane protein</topology>
    </subcellularLocation>
</comment>
<keyword evidence="3" id="KW-1003">Cell membrane</keyword>
<organism evidence="12 13">
    <name type="scientific">Dictyobacter formicarum</name>
    <dbReference type="NCBI Taxonomy" id="2778368"/>
    <lineage>
        <taxon>Bacteria</taxon>
        <taxon>Bacillati</taxon>
        <taxon>Chloroflexota</taxon>
        <taxon>Ktedonobacteria</taxon>
        <taxon>Ktedonobacterales</taxon>
        <taxon>Dictyobacteraceae</taxon>
        <taxon>Dictyobacter</taxon>
    </lineage>
</organism>
<dbReference type="Pfam" id="PF00528">
    <property type="entry name" value="BPD_transp_1"/>
    <property type="match status" value="1"/>
</dbReference>
<keyword evidence="8" id="KW-0472">Membrane</keyword>
<evidence type="ECO:0000256" key="5">
    <source>
        <dbReference type="ARBA" id="ARBA00022856"/>
    </source>
</evidence>
<feature type="domain" description="ABC transmembrane type-1" evidence="11">
    <location>
        <begin position="1"/>
        <end position="121"/>
    </location>
</feature>
<gene>
    <name evidence="12" type="ORF">KSZ_78300</name>
</gene>
<evidence type="ECO:0000256" key="9">
    <source>
        <dbReference type="ARBA" id="ARBA00024202"/>
    </source>
</evidence>
<dbReference type="CDD" id="cd06261">
    <property type="entry name" value="TM_PBP2"/>
    <property type="match status" value="1"/>
</dbReference>
<comment type="similarity">
    <text evidence="9">Belongs to the binding-protein-dependent transport system permease family. OppBC subfamily.</text>
</comment>
<keyword evidence="7" id="KW-1133">Transmembrane helix</keyword>
<evidence type="ECO:0000313" key="13">
    <source>
        <dbReference type="Proteomes" id="UP000635565"/>
    </source>
</evidence>
<keyword evidence="4" id="KW-0812">Transmembrane</keyword>
<evidence type="ECO:0000256" key="3">
    <source>
        <dbReference type="ARBA" id="ARBA00022475"/>
    </source>
</evidence>
<dbReference type="PANTHER" id="PTHR43386:SF24">
    <property type="entry name" value="OLIGOPEPTIDE TRANSPORT SYSTEM PERMEASE PROTEIN AMID"/>
    <property type="match status" value="1"/>
</dbReference>
<keyword evidence="13" id="KW-1185">Reference proteome</keyword>
<evidence type="ECO:0000259" key="11">
    <source>
        <dbReference type="PROSITE" id="PS50928"/>
    </source>
</evidence>
<evidence type="ECO:0000256" key="4">
    <source>
        <dbReference type="ARBA" id="ARBA00022692"/>
    </source>
</evidence>
<evidence type="ECO:0000256" key="8">
    <source>
        <dbReference type="ARBA" id="ARBA00023136"/>
    </source>
</evidence>
<dbReference type="PROSITE" id="PS50928">
    <property type="entry name" value="ABC_TM1"/>
    <property type="match status" value="1"/>
</dbReference>
<keyword evidence="6" id="KW-0653">Protein transport</keyword>
<protein>
    <recommendedName>
        <fullName evidence="11">ABC transmembrane type-1 domain-containing protein</fullName>
    </recommendedName>
</protein>
<evidence type="ECO:0000256" key="2">
    <source>
        <dbReference type="ARBA" id="ARBA00022448"/>
    </source>
</evidence>
<proteinExistence type="inferred from homology"/>
<dbReference type="InterPro" id="IPR000515">
    <property type="entry name" value="MetI-like"/>
</dbReference>
<evidence type="ECO:0000256" key="6">
    <source>
        <dbReference type="ARBA" id="ARBA00022927"/>
    </source>
</evidence>
<reference evidence="12 13" key="1">
    <citation type="journal article" date="2021" name="Int. J. Syst. Evol. Microbiol.">
        <title>Reticulibacter mediterranei gen. nov., sp. nov., within the new family Reticulibacteraceae fam. nov., and Ktedonospora formicarum gen. nov., sp. nov., Ktedonobacter robiniae sp. nov., Dictyobacter formicarum sp. nov. and Dictyobacter arantiisoli sp. nov., belonging to the class Ktedonobacteria.</title>
        <authorList>
            <person name="Yabe S."/>
            <person name="Zheng Y."/>
            <person name="Wang C.M."/>
            <person name="Sakai Y."/>
            <person name="Abe K."/>
            <person name="Yokota A."/>
            <person name="Donadio S."/>
            <person name="Cavaletti L."/>
            <person name="Monciardini P."/>
        </authorList>
    </citation>
    <scope>NUCLEOTIDE SEQUENCE [LARGE SCALE GENOMIC DNA]</scope>
    <source>
        <strain evidence="12 13">SOSP1-9</strain>
    </source>
</reference>
<sequence length="168" mass="18247">MALAFTAWPVMAAHVRGSTLQLRETQFIEAAKTSGTKDFHILNRPSLPTLFSIVMLALPMNISGTIVRGSGISYNRLGVQATGSSIGLIDAQASNPLNAYPWETLVPSLTLVINLASFLFIGDGLRERLSPPSKNERVSGDRYMAANLLESDNLKNLLLHERKGGHNC</sequence>
<dbReference type="Proteomes" id="UP000635565">
    <property type="component" value="Unassembled WGS sequence"/>
</dbReference>
<dbReference type="InterPro" id="IPR035906">
    <property type="entry name" value="MetI-like_sf"/>
</dbReference>
<dbReference type="EMBL" id="BNJJ01000047">
    <property type="protein sequence ID" value="GHO89824.1"/>
    <property type="molecule type" value="Genomic_DNA"/>
</dbReference>
<evidence type="ECO:0000256" key="1">
    <source>
        <dbReference type="ARBA" id="ARBA00004651"/>
    </source>
</evidence>
<dbReference type="InterPro" id="IPR050366">
    <property type="entry name" value="BP-dependent_transpt_permease"/>
</dbReference>
<evidence type="ECO:0000256" key="10">
    <source>
        <dbReference type="RuleBase" id="RU363032"/>
    </source>
</evidence>
<name>A0ABQ3VVX8_9CHLR</name>
<dbReference type="PANTHER" id="PTHR43386">
    <property type="entry name" value="OLIGOPEPTIDE TRANSPORT SYSTEM PERMEASE PROTEIN APPC"/>
    <property type="match status" value="1"/>
</dbReference>
<keyword evidence="2 10" id="KW-0813">Transport</keyword>
<dbReference type="SUPFAM" id="SSF161098">
    <property type="entry name" value="MetI-like"/>
    <property type="match status" value="1"/>
</dbReference>